<reference evidence="3" key="4">
    <citation type="submission" date="2020-09" db="EMBL/GenBank/DDBJ databases">
        <authorList>
            <person name="Sun Q."/>
            <person name="Ohkuma M."/>
        </authorList>
    </citation>
    <scope>NUCLEOTIDE SEQUENCE</scope>
    <source>
        <strain evidence="3">JCM 31740</strain>
    </source>
</reference>
<dbReference type="InterPro" id="IPR004843">
    <property type="entry name" value="Calcineurin-like_PHP"/>
</dbReference>
<dbReference type="GO" id="GO:0016787">
    <property type="term" value="F:hydrolase activity"/>
    <property type="evidence" value="ECO:0007669"/>
    <property type="project" value="InterPro"/>
</dbReference>
<dbReference type="Proteomes" id="UP000616143">
    <property type="component" value="Unassembled WGS sequence"/>
</dbReference>
<dbReference type="KEGG" id="sacd:HS1genome_1720"/>
<reference evidence="3" key="1">
    <citation type="journal article" date="2014" name="Int. J. Syst. Evol. Microbiol.">
        <title>Complete genome sequence of Corynebacterium casei LMG S-19264T (=DSM 44701T), isolated from a smear-ripened cheese.</title>
        <authorList>
            <consortium name="US DOE Joint Genome Institute (JGI-PGF)"/>
            <person name="Walter F."/>
            <person name="Albersmeier A."/>
            <person name="Kalinowski J."/>
            <person name="Ruckert C."/>
        </authorList>
    </citation>
    <scope>NUCLEOTIDE SEQUENCE</scope>
    <source>
        <strain evidence="3">JCM 31740</strain>
    </source>
</reference>
<keyword evidence="4" id="KW-1185">Reference proteome</keyword>
<dbReference type="InterPro" id="IPR029052">
    <property type="entry name" value="Metallo-depent_PP-like"/>
</dbReference>
<evidence type="ECO:0000313" key="4">
    <source>
        <dbReference type="Proteomes" id="UP000276741"/>
    </source>
</evidence>
<dbReference type="Proteomes" id="UP000276741">
    <property type="component" value="Chromosome"/>
</dbReference>
<reference evidence="4" key="2">
    <citation type="submission" date="2018-04" db="EMBL/GenBank/DDBJ databases">
        <title>Complete genome sequence of Sulfodiicoccus acidiphilus strain HS-1.</title>
        <authorList>
            <person name="Sakai H.D."/>
            <person name="Kurosawa N."/>
        </authorList>
    </citation>
    <scope>NUCLEOTIDE SEQUENCE [LARGE SCALE GENOMIC DNA]</scope>
    <source>
        <strain evidence="4">HS-1</strain>
    </source>
</reference>
<proteinExistence type="predicted"/>
<name>A0A348B579_9CREN</name>
<dbReference type="Gene3D" id="3.60.21.10">
    <property type="match status" value="1"/>
</dbReference>
<accession>A0A348B579</accession>
<dbReference type="GeneID" id="38667204"/>
<dbReference type="SUPFAM" id="SSF56300">
    <property type="entry name" value="Metallo-dependent phosphatases"/>
    <property type="match status" value="1"/>
</dbReference>
<feature type="domain" description="Calcineurin-like phosphoesterase" evidence="1">
    <location>
        <begin position="2"/>
        <end position="168"/>
    </location>
</feature>
<evidence type="ECO:0000313" key="2">
    <source>
        <dbReference type="EMBL" id="BBD73331.1"/>
    </source>
</evidence>
<dbReference type="EMBL" id="AP018553">
    <property type="protein sequence ID" value="BBD73331.1"/>
    <property type="molecule type" value="Genomic_DNA"/>
</dbReference>
<dbReference type="AlphaFoldDB" id="A0A348B579"/>
<evidence type="ECO:0000259" key="1">
    <source>
        <dbReference type="Pfam" id="PF00149"/>
    </source>
</evidence>
<organism evidence="2 4">
    <name type="scientific">Sulfodiicoccus acidiphilus</name>
    <dbReference type="NCBI Taxonomy" id="1670455"/>
    <lineage>
        <taxon>Archaea</taxon>
        <taxon>Thermoproteota</taxon>
        <taxon>Thermoprotei</taxon>
        <taxon>Sulfolobales</taxon>
        <taxon>Sulfolobaceae</taxon>
        <taxon>Sulfodiicoccus</taxon>
    </lineage>
</organism>
<protein>
    <recommendedName>
        <fullName evidence="1">Calcineurin-like phosphoesterase domain-containing protein</fullName>
    </recommendedName>
</protein>
<evidence type="ECO:0000313" key="3">
    <source>
        <dbReference type="EMBL" id="GGT89049.1"/>
    </source>
</evidence>
<dbReference type="Pfam" id="PF00149">
    <property type="entry name" value="Metallophos"/>
    <property type="match status" value="1"/>
</dbReference>
<dbReference type="EMBL" id="BMQS01000003">
    <property type="protein sequence ID" value="GGT89049.1"/>
    <property type="molecule type" value="Genomic_DNA"/>
</dbReference>
<dbReference type="OrthoDB" id="50367at2157"/>
<gene>
    <name evidence="3" type="ORF">GCM10007116_03590</name>
    <name evidence="2" type="ORF">HS1genome_1720</name>
</gene>
<reference evidence="2" key="3">
    <citation type="journal article" date="2019" name="BMC Res. Notes">
        <title>Complete genome sequence of the Sulfodiicoccus acidiphilus strain HS-1T, the first crenarchaeon that lacks polB3, isolated from an acidic hot spring in Ohwaku-dani, Hakone, Japan.</title>
        <authorList>
            <person name="Sakai H.D."/>
            <person name="Kurosawa N."/>
        </authorList>
    </citation>
    <scope>NUCLEOTIDE SEQUENCE</scope>
    <source>
        <strain evidence="2">HS-1</strain>
    </source>
</reference>
<dbReference type="RefSeq" id="WP_126450471.1">
    <property type="nucleotide sequence ID" value="NZ_AP018553.1"/>
</dbReference>
<sequence length="219" mass="25216">MILFVSDVHKSYKRRRVDETVAVDWLLKVIKKWEPDYLISAGDWDEGMSPEDFQKIGSLTKFLTVYGNHENFPLIKPIAMNDGKAYLVDDFRVAGINGLVGSGRPYSISPEDFTAAFRRAGRRKVDILVMHQPPYLPEVYPNMRRDEGGLLALEAIREVSPRLFLNGHMTGECYTYYRFPWGTHYLRVDSSQECKHYAVLEGGKVKVYDNRKEVVSFVL</sequence>